<evidence type="ECO:0000313" key="12">
    <source>
        <dbReference type="EMBL" id="MDH0738676.1"/>
    </source>
</evidence>
<dbReference type="PROSITE" id="PS51198">
    <property type="entry name" value="UVRD_HELICASE_ATP_BIND"/>
    <property type="match status" value="1"/>
</dbReference>
<feature type="domain" description="UvrD-like helicase ATP-binding" evidence="11">
    <location>
        <begin position="104"/>
        <end position="638"/>
    </location>
</feature>
<evidence type="ECO:0000256" key="1">
    <source>
        <dbReference type="ARBA" id="ARBA00022741"/>
    </source>
</evidence>
<dbReference type="InterPro" id="IPR014017">
    <property type="entry name" value="DNA_helicase_UvrD-like_C"/>
</dbReference>
<sequence length="846" mass="92517">MLIWLELSAAALALVAICAGGAYFWKDRTRKEPQRVEKRTAPRAQPLAGSLGGERGAQSPTPIVAPVVPPPPPPPPPPPSLLAAERQREIRAELSHRLERAGRALPSDEQWKMILTPSTCVRVAAGAGSGKSTTLALRVIVLRYYLGAAWDEITVVTFTNKSRDDFIKKLLSNAQLFEPTISKRLIEARVRTFHSLAFRQARAAGLNVNTADRIPKKSPVKDPHMLDDAGEPGAPTDDEEDSPDTPFAPIAKLDELPVLPEILREVGGKLLGADPAFKQAVIGLERAFLFAQPRAGEAEKRVPRVKLNQARDEARTQEIYELWCEKYRSELDASGIAFKVEPFYLGSNPAYARANPAAGPWYSNATVPSLAAPGQPAPRVILGIPREVAELKPPRRFSTGGDTMAMAVTSAFKVGYLQDIPATMPIIWISEPAQLAHLAEQVRYSLGAFHGFPQFQVQLEGEFQPRWVLEAFWAEAQFIQCLGLDVAKTCVKIAPALKGVDRLFVDGLARFWPAFTEEVHANGMTTTGEVFAQLGGAAGMARLPADALRNSRHLLIDEFQDISLNFVKWIRALRDRQLAADRSSNPKLPSSFMVVGDDYQSIYGWRGASPNFFIDFAKYFSPGFEPSQLVLLANYRSSSEIVQTAEMMLERVAYKLRKPPAVAKGPAKDFGMPVSMTKVDDAADYRALAGLGADGMVMARTNTVLDEVKPRTPRCQYLTIHGAKGLEAEHAAILGDVSAPAPHPIRTQLYKLAGLGDYDQSQRDEARRLVYVAITRAMHTVNWAVANPRQGSLFEELDGLLQARSKAPIKFFASNPGQPLDQASASLAQARAHLERAGVNTGNGGH</sequence>
<dbReference type="GO" id="GO:0005829">
    <property type="term" value="C:cytosol"/>
    <property type="evidence" value="ECO:0007669"/>
    <property type="project" value="TreeGrafter"/>
</dbReference>
<comment type="caution">
    <text evidence="12">The sequence shown here is derived from an EMBL/GenBank/DDBJ whole genome shotgun (WGS) entry which is preliminary data.</text>
</comment>
<dbReference type="SUPFAM" id="SSF101447">
    <property type="entry name" value="Formin homology 2 domain (FH2 domain)"/>
    <property type="match status" value="1"/>
</dbReference>
<dbReference type="Pfam" id="PF00580">
    <property type="entry name" value="UvrD-helicase"/>
    <property type="match status" value="2"/>
</dbReference>
<evidence type="ECO:0000256" key="6">
    <source>
        <dbReference type="ARBA" id="ARBA00034617"/>
    </source>
</evidence>
<comment type="catalytic activity">
    <reaction evidence="8">
        <text>ATP + H2O = ADP + phosphate + H(+)</text>
        <dbReference type="Rhea" id="RHEA:13065"/>
        <dbReference type="ChEBI" id="CHEBI:15377"/>
        <dbReference type="ChEBI" id="CHEBI:15378"/>
        <dbReference type="ChEBI" id="CHEBI:30616"/>
        <dbReference type="ChEBI" id="CHEBI:43474"/>
        <dbReference type="ChEBI" id="CHEBI:456216"/>
        <dbReference type="EC" id="5.6.2.4"/>
    </reaction>
</comment>
<protein>
    <recommendedName>
        <fullName evidence="7">DNA 3'-5' helicase</fullName>
        <ecNumber evidence="7">5.6.2.4</ecNumber>
    </recommendedName>
</protein>
<evidence type="ECO:0000256" key="5">
    <source>
        <dbReference type="ARBA" id="ARBA00023235"/>
    </source>
</evidence>
<evidence type="ECO:0000259" key="11">
    <source>
        <dbReference type="PROSITE" id="PS51198"/>
    </source>
</evidence>
<feature type="region of interest" description="Disordered" evidence="10">
    <location>
        <begin position="32"/>
        <end position="82"/>
    </location>
</feature>
<evidence type="ECO:0000256" key="10">
    <source>
        <dbReference type="SAM" id="MobiDB-lite"/>
    </source>
</evidence>
<evidence type="ECO:0000256" key="9">
    <source>
        <dbReference type="PROSITE-ProRule" id="PRU00560"/>
    </source>
</evidence>
<evidence type="ECO:0000256" key="8">
    <source>
        <dbReference type="ARBA" id="ARBA00048988"/>
    </source>
</evidence>
<keyword evidence="2 9" id="KW-0378">Hydrolase</keyword>
<dbReference type="Gene3D" id="3.40.50.300">
    <property type="entry name" value="P-loop containing nucleotide triphosphate hydrolases"/>
    <property type="match status" value="3"/>
</dbReference>
<name>A0AA42LSF4_9BURK</name>
<dbReference type="SUPFAM" id="SSF52540">
    <property type="entry name" value="P-loop containing nucleoside triphosphate hydrolases"/>
    <property type="match status" value="1"/>
</dbReference>
<keyword evidence="4 9" id="KW-0067">ATP-binding</keyword>
<accession>A0AA42LSF4</accession>
<keyword evidence="5" id="KW-0413">Isomerase</keyword>
<gene>
    <name evidence="12" type="ORF">N5D93_22855</name>
</gene>
<evidence type="ECO:0000256" key="7">
    <source>
        <dbReference type="ARBA" id="ARBA00034808"/>
    </source>
</evidence>
<evidence type="ECO:0000256" key="3">
    <source>
        <dbReference type="ARBA" id="ARBA00022806"/>
    </source>
</evidence>
<feature type="binding site" evidence="9">
    <location>
        <begin position="125"/>
        <end position="132"/>
    </location>
    <ligand>
        <name>ATP</name>
        <dbReference type="ChEBI" id="CHEBI:30616"/>
    </ligand>
</feature>
<dbReference type="InterPro" id="IPR014016">
    <property type="entry name" value="UvrD-like_ATP-bd"/>
</dbReference>
<keyword evidence="1 9" id="KW-0547">Nucleotide-binding</keyword>
<reference evidence="12" key="1">
    <citation type="submission" date="2022-09" db="EMBL/GenBank/DDBJ databases">
        <title>Intensive care unit water sources are persistently colonized with multi-drug resistant bacteria and are the site of extensive horizontal gene transfer of antibiotic resistance genes.</title>
        <authorList>
            <person name="Diorio-Toth L."/>
        </authorList>
    </citation>
    <scope>NUCLEOTIDE SEQUENCE</scope>
    <source>
        <strain evidence="12">GD03843</strain>
    </source>
</reference>
<evidence type="ECO:0000313" key="13">
    <source>
        <dbReference type="Proteomes" id="UP001161094"/>
    </source>
</evidence>
<dbReference type="InterPro" id="IPR000212">
    <property type="entry name" value="DNA_helicase_UvrD/REP"/>
</dbReference>
<evidence type="ECO:0000256" key="4">
    <source>
        <dbReference type="ARBA" id="ARBA00022840"/>
    </source>
</evidence>
<dbReference type="Pfam" id="PF13361">
    <property type="entry name" value="UvrD_C"/>
    <property type="match status" value="1"/>
</dbReference>
<dbReference type="InterPro" id="IPR027417">
    <property type="entry name" value="P-loop_NTPase"/>
</dbReference>
<dbReference type="EMBL" id="JAOCDZ010000018">
    <property type="protein sequence ID" value="MDH0738676.1"/>
    <property type="molecule type" value="Genomic_DNA"/>
</dbReference>
<organism evidence="12 13">
    <name type="scientific">Achromobacter spanius</name>
    <dbReference type="NCBI Taxonomy" id="217203"/>
    <lineage>
        <taxon>Bacteria</taxon>
        <taxon>Pseudomonadati</taxon>
        <taxon>Pseudomonadota</taxon>
        <taxon>Betaproteobacteria</taxon>
        <taxon>Burkholderiales</taxon>
        <taxon>Alcaligenaceae</taxon>
        <taxon>Achromobacter</taxon>
    </lineage>
</organism>
<feature type="compositionally biased region" description="Pro residues" evidence="10">
    <location>
        <begin position="67"/>
        <end position="80"/>
    </location>
</feature>
<dbReference type="GO" id="GO:0000725">
    <property type="term" value="P:recombinational repair"/>
    <property type="evidence" value="ECO:0007669"/>
    <property type="project" value="TreeGrafter"/>
</dbReference>
<comment type="catalytic activity">
    <reaction evidence="6">
        <text>Couples ATP hydrolysis with the unwinding of duplex DNA by translocating in the 3'-5' direction.</text>
        <dbReference type="EC" id="5.6.2.4"/>
    </reaction>
</comment>
<feature type="region of interest" description="Disordered" evidence="10">
    <location>
        <begin position="209"/>
        <end position="247"/>
    </location>
</feature>
<dbReference type="EC" id="5.6.2.4" evidence="7"/>
<keyword evidence="3 9" id="KW-0347">Helicase</keyword>
<dbReference type="GO" id="GO:0043138">
    <property type="term" value="F:3'-5' DNA helicase activity"/>
    <property type="evidence" value="ECO:0007669"/>
    <property type="project" value="UniProtKB-EC"/>
</dbReference>
<dbReference type="PANTHER" id="PTHR11070:SF63">
    <property type="entry name" value="DNA HELICASE IV"/>
    <property type="match status" value="1"/>
</dbReference>
<dbReference type="GO" id="GO:0016787">
    <property type="term" value="F:hydrolase activity"/>
    <property type="evidence" value="ECO:0007669"/>
    <property type="project" value="UniProtKB-UniRule"/>
</dbReference>
<dbReference type="GO" id="GO:0005524">
    <property type="term" value="F:ATP binding"/>
    <property type="evidence" value="ECO:0007669"/>
    <property type="project" value="UniProtKB-UniRule"/>
</dbReference>
<evidence type="ECO:0000256" key="2">
    <source>
        <dbReference type="ARBA" id="ARBA00022801"/>
    </source>
</evidence>
<dbReference type="AlphaFoldDB" id="A0AA42LSF4"/>
<dbReference type="Proteomes" id="UP001161094">
    <property type="component" value="Unassembled WGS sequence"/>
</dbReference>
<proteinExistence type="predicted"/>
<feature type="compositionally biased region" description="Basic and acidic residues" evidence="10">
    <location>
        <begin position="213"/>
        <end position="227"/>
    </location>
</feature>
<dbReference type="PANTHER" id="PTHR11070">
    <property type="entry name" value="UVRD / RECB / PCRA DNA HELICASE FAMILY MEMBER"/>
    <property type="match status" value="1"/>
</dbReference>
<dbReference type="GO" id="GO:0003677">
    <property type="term" value="F:DNA binding"/>
    <property type="evidence" value="ECO:0007669"/>
    <property type="project" value="InterPro"/>
</dbReference>
<dbReference type="RefSeq" id="WP_279996638.1">
    <property type="nucleotide sequence ID" value="NZ_JAOCDZ010000018.1"/>
</dbReference>